<dbReference type="InterPro" id="IPR011663">
    <property type="entry name" value="UTRA"/>
</dbReference>
<reference evidence="4 5" key="1">
    <citation type="submission" date="2016-05" db="EMBL/GenBank/DDBJ databases">
        <title>Non-Contiguous Finished Genome Sequence of Streptomyces parvulus 2297 Integrated Site-Specifically with Actinophage R4.</title>
        <authorList>
            <person name="Nishizawa T."/>
            <person name="Miura T."/>
            <person name="Harada C."/>
            <person name="Guo Y."/>
            <person name="Narisawa K."/>
            <person name="Ohta H."/>
            <person name="Takahashi H."/>
            <person name="Shirai M."/>
        </authorList>
    </citation>
    <scope>NUCLEOTIDE SEQUENCE [LARGE SCALE GENOMIC DNA]</scope>
    <source>
        <strain evidence="4 5">2297</strain>
    </source>
</reference>
<evidence type="ECO:0000256" key="3">
    <source>
        <dbReference type="ARBA" id="ARBA00023163"/>
    </source>
</evidence>
<keyword evidence="3" id="KW-0804">Transcription</keyword>
<gene>
    <name evidence="4" type="ORF">Spa2297_09205</name>
</gene>
<proteinExistence type="predicted"/>
<dbReference type="CDD" id="cd07377">
    <property type="entry name" value="WHTH_GntR"/>
    <property type="match status" value="1"/>
</dbReference>
<dbReference type="KEGG" id="spav:Spa2297_09205"/>
<keyword evidence="2" id="KW-0238">DNA-binding</keyword>
<organism evidence="4 5">
    <name type="scientific">Streptomyces parvulus</name>
    <dbReference type="NCBI Taxonomy" id="146923"/>
    <lineage>
        <taxon>Bacteria</taxon>
        <taxon>Bacillati</taxon>
        <taxon>Actinomycetota</taxon>
        <taxon>Actinomycetes</taxon>
        <taxon>Kitasatosporales</taxon>
        <taxon>Streptomycetaceae</taxon>
        <taxon>Streptomyces</taxon>
    </lineage>
</organism>
<dbReference type="GO" id="GO:0045892">
    <property type="term" value="P:negative regulation of DNA-templated transcription"/>
    <property type="evidence" value="ECO:0007669"/>
    <property type="project" value="TreeGrafter"/>
</dbReference>
<dbReference type="SUPFAM" id="SSF64288">
    <property type="entry name" value="Chorismate lyase-like"/>
    <property type="match status" value="1"/>
</dbReference>
<dbReference type="SMART" id="SM00866">
    <property type="entry name" value="UTRA"/>
    <property type="match status" value="1"/>
</dbReference>
<dbReference type="SMART" id="SM00345">
    <property type="entry name" value="HTH_GNTR"/>
    <property type="match status" value="1"/>
</dbReference>
<accession>A0A191UWV8</accession>
<dbReference type="PROSITE" id="PS50949">
    <property type="entry name" value="HTH_GNTR"/>
    <property type="match status" value="1"/>
</dbReference>
<sequence length="246" mass="26506">MVRDLSGLPPYQRIAAQIIERIESGELQPGDRVPSVSQIIETEGVSRATAARVPGVLRAEGYATATPGVGTIVTRPRKLTAGADRLAKLQAGGPTLGNDERVEILDAVREPASQEVADALGLEAGAEVARRRRRYLDGAGVVTVSTTWVSAAIAEQAPEFLDAAPLPKMTFGLIEERTGRRVSRRRDTVALRKVPEDVSDALEAEAGTTTIVVINHYWDQNGEPTEYAVDYLGAGRELSSEYDLEE</sequence>
<dbReference type="EMBL" id="CP015866">
    <property type="protein sequence ID" value="ANJ07167.1"/>
    <property type="molecule type" value="Genomic_DNA"/>
</dbReference>
<dbReference type="SUPFAM" id="SSF46785">
    <property type="entry name" value="Winged helix' DNA-binding domain"/>
    <property type="match status" value="1"/>
</dbReference>
<dbReference type="Pfam" id="PF00392">
    <property type="entry name" value="GntR"/>
    <property type="match status" value="1"/>
</dbReference>
<dbReference type="InterPro" id="IPR000524">
    <property type="entry name" value="Tscrpt_reg_HTH_GntR"/>
</dbReference>
<name>A0A191UWV8_9ACTN</name>
<dbReference type="Gene3D" id="1.10.10.10">
    <property type="entry name" value="Winged helix-like DNA-binding domain superfamily/Winged helix DNA-binding domain"/>
    <property type="match status" value="1"/>
</dbReference>
<dbReference type="InterPro" id="IPR036388">
    <property type="entry name" value="WH-like_DNA-bd_sf"/>
</dbReference>
<dbReference type="AlphaFoldDB" id="A0A191UWV8"/>
<dbReference type="PANTHER" id="PTHR44846:SF17">
    <property type="entry name" value="GNTR-FAMILY TRANSCRIPTIONAL REGULATOR"/>
    <property type="match status" value="1"/>
</dbReference>
<evidence type="ECO:0000313" key="4">
    <source>
        <dbReference type="EMBL" id="ANJ07167.1"/>
    </source>
</evidence>
<dbReference type="GeneID" id="91305066"/>
<protein>
    <submittedName>
        <fullName evidence="4">GntR family transcriptional regulator</fullName>
    </submittedName>
</protein>
<dbReference type="RefSeq" id="WP_064727551.1">
    <property type="nucleotide sequence ID" value="NZ_BMRX01000006.1"/>
</dbReference>
<dbReference type="Proteomes" id="UP000078468">
    <property type="component" value="Chromosome"/>
</dbReference>
<keyword evidence="1" id="KW-0805">Transcription regulation</keyword>
<evidence type="ECO:0000256" key="1">
    <source>
        <dbReference type="ARBA" id="ARBA00023015"/>
    </source>
</evidence>
<dbReference type="Pfam" id="PF07702">
    <property type="entry name" value="UTRA"/>
    <property type="match status" value="1"/>
</dbReference>
<evidence type="ECO:0000313" key="5">
    <source>
        <dbReference type="Proteomes" id="UP000078468"/>
    </source>
</evidence>
<dbReference type="InterPro" id="IPR036390">
    <property type="entry name" value="WH_DNA-bd_sf"/>
</dbReference>
<dbReference type="GO" id="GO:0003700">
    <property type="term" value="F:DNA-binding transcription factor activity"/>
    <property type="evidence" value="ECO:0007669"/>
    <property type="project" value="InterPro"/>
</dbReference>
<dbReference type="PANTHER" id="PTHR44846">
    <property type="entry name" value="MANNOSYL-D-GLYCERATE TRANSPORT/METABOLISM SYSTEM REPRESSOR MNGR-RELATED"/>
    <property type="match status" value="1"/>
</dbReference>
<dbReference type="Gene3D" id="3.40.1410.10">
    <property type="entry name" value="Chorismate lyase-like"/>
    <property type="match status" value="1"/>
</dbReference>
<evidence type="ECO:0000256" key="2">
    <source>
        <dbReference type="ARBA" id="ARBA00023125"/>
    </source>
</evidence>
<dbReference type="InterPro" id="IPR028978">
    <property type="entry name" value="Chorismate_lyase_/UTRA_dom_sf"/>
</dbReference>
<dbReference type="GO" id="GO:0003677">
    <property type="term" value="F:DNA binding"/>
    <property type="evidence" value="ECO:0007669"/>
    <property type="project" value="UniProtKB-KW"/>
</dbReference>
<dbReference type="InterPro" id="IPR050679">
    <property type="entry name" value="Bact_HTH_transcr_reg"/>
</dbReference>